<dbReference type="GO" id="GO:0016787">
    <property type="term" value="F:hydrolase activity"/>
    <property type="evidence" value="ECO:0007669"/>
    <property type="project" value="UniProtKB-KW"/>
</dbReference>
<dbReference type="Pfam" id="PF00561">
    <property type="entry name" value="Abhydrolase_1"/>
    <property type="match status" value="1"/>
</dbReference>
<dbReference type="InterPro" id="IPR029058">
    <property type="entry name" value="AB_hydrolase_fold"/>
</dbReference>
<dbReference type="Gene3D" id="3.40.50.1820">
    <property type="entry name" value="alpha/beta hydrolase"/>
    <property type="match status" value="1"/>
</dbReference>
<evidence type="ECO:0000259" key="3">
    <source>
        <dbReference type="Pfam" id="PF00561"/>
    </source>
</evidence>
<gene>
    <name evidence="4" type="ORF">ACFQKB_37700</name>
</gene>
<comment type="caution">
    <text evidence="4">The sequence shown here is derived from an EMBL/GenBank/DDBJ whole genome shotgun (WGS) entry which is preliminary data.</text>
</comment>
<dbReference type="Proteomes" id="UP001596380">
    <property type="component" value="Unassembled WGS sequence"/>
</dbReference>
<protein>
    <submittedName>
        <fullName evidence="4">Alpha/beta fold hydrolase</fullName>
    </submittedName>
</protein>
<sequence length="420" mass="46527">MTISFRRPGYACTDHFLDVPLDHADPGGPTIRLYAREVVAPGRQDDDLPWLLYLQGGPGNKAPRPGASPAAWLGRALRDYRVLLLDQRGTGRSTPANRQTLPAAPADAAAYLRHFRADSIVRDAELLRRHLIGDRPWSVLGQSFGGFCTVTYLSLAPEGLREAFITGGLPSLTASPDEWYRTAYLRVLAANDRYFARYPGDRDVAARIAGHLAERDERLPTGERLTPRRFQTLGLGLGASGRFDDLHYLLEEAFVAGREGAALSDTFLQSAGATVSYAAQPLYALIHEACVCDGTASNWSAQRVREEFPEFDAEPFTFVGEMIYPWFFEEDPALTPLRETADLLASYEWPALYDPDTLAANTVPVAAAVYYDDMYVDRDFSLETARVIPGCRTWITSEHAHNGLSADPRVLDHLLTLIHI</sequence>
<name>A0ABW2CUQ0_9ACTN</name>
<evidence type="ECO:0000256" key="1">
    <source>
        <dbReference type="ARBA" id="ARBA00010088"/>
    </source>
</evidence>
<dbReference type="InterPro" id="IPR002410">
    <property type="entry name" value="Peptidase_S33"/>
</dbReference>
<proteinExistence type="inferred from homology"/>
<comment type="similarity">
    <text evidence="1">Belongs to the peptidase S33 family.</text>
</comment>
<dbReference type="EMBL" id="JBHSXS010000039">
    <property type="protein sequence ID" value="MFC6885544.1"/>
    <property type="molecule type" value="Genomic_DNA"/>
</dbReference>
<accession>A0ABW2CUQ0</accession>
<keyword evidence="2 4" id="KW-0378">Hydrolase</keyword>
<dbReference type="InterPro" id="IPR000073">
    <property type="entry name" value="AB_hydrolase_1"/>
</dbReference>
<dbReference type="SUPFAM" id="SSF53474">
    <property type="entry name" value="alpha/beta-Hydrolases"/>
    <property type="match status" value="1"/>
</dbReference>
<organism evidence="4 5">
    <name type="scientific">Actinomadura yumaensis</name>
    <dbReference type="NCBI Taxonomy" id="111807"/>
    <lineage>
        <taxon>Bacteria</taxon>
        <taxon>Bacillati</taxon>
        <taxon>Actinomycetota</taxon>
        <taxon>Actinomycetes</taxon>
        <taxon>Streptosporangiales</taxon>
        <taxon>Thermomonosporaceae</taxon>
        <taxon>Actinomadura</taxon>
    </lineage>
</organism>
<evidence type="ECO:0000313" key="4">
    <source>
        <dbReference type="EMBL" id="MFC6885544.1"/>
    </source>
</evidence>
<evidence type="ECO:0000256" key="2">
    <source>
        <dbReference type="ARBA" id="ARBA00022801"/>
    </source>
</evidence>
<dbReference type="InterPro" id="IPR051601">
    <property type="entry name" value="Serine_prot/Carboxylest_S33"/>
</dbReference>
<dbReference type="PANTHER" id="PTHR43248:SF2">
    <property type="entry name" value="PROLYL AMINOPEPTIDASE"/>
    <property type="match status" value="1"/>
</dbReference>
<dbReference type="PANTHER" id="PTHR43248">
    <property type="entry name" value="2-SUCCINYL-6-HYDROXY-2,4-CYCLOHEXADIENE-1-CARBOXYLATE SYNTHASE"/>
    <property type="match status" value="1"/>
</dbReference>
<reference evidence="5" key="1">
    <citation type="journal article" date="2019" name="Int. J. Syst. Evol. Microbiol.">
        <title>The Global Catalogue of Microorganisms (GCM) 10K type strain sequencing project: providing services to taxonomists for standard genome sequencing and annotation.</title>
        <authorList>
            <consortium name="The Broad Institute Genomics Platform"/>
            <consortium name="The Broad Institute Genome Sequencing Center for Infectious Disease"/>
            <person name="Wu L."/>
            <person name="Ma J."/>
        </authorList>
    </citation>
    <scope>NUCLEOTIDE SEQUENCE [LARGE SCALE GENOMIC DNA]</scope>
    <source>
        <strain evidence="5">JCM 3369</strain>
    </source>
</reference>
<dbReference type="PRINTS" id="PR00793">
    <property type="entry name" value="PROAMNOPTASE"/>
</dbReference>
<keyword evidence="5" id="KW-1185">Reference proteome</keyword>
<feature type="domain" description="AB hydrolase-1" evidence="3">
    <location>
        <begin position="49"/>
        <end position="196"/>
    </location>
</feature>
<evidence type="ECO:0000313" key="5">
    <source>
        <dbReference type="Proteomes" id="UP001596380"/>
    </source>
</evidence>
<dbReference type="RefSeq" id="WP_378063962.1">
    <property type="nucleotide sequence ID" value="NZ_JBHSXS010000039.1"/>
</dbReference>